<accession>A0A1E5QGT2</accession>
<keyword evidence="2" id="KW-1133">Transmembrane helix</keyword>
<organism evidence="3">
    <name type="scientific">Desertifilum tharense IPPAS B-1220</name>
    <dbReference type="NCBI Taxonomy" id="1781255"/>
    <lineage>
        <taxon>Bacteria</taxon>
        <taxon>Bacillati</taxon>
        <taxon>Cyanobacteriota</taxon>
        <taxon>Cyanophyceae</taxon>
        <taxon>Desertifilales</taxon>
        <taxon>Desertifilaceae</taxon>
        <taxon>Desertifilum</taxon>
    </lineage>
</organism>
<dbReference type="EMBL" id="MJGC01000077">
    <property type="protein sequence ID" value="OEJ73895.1"/>
    <property type="molecule type" value="Genomic_DNA"/>
</dbReference>
<dbReference type="STRING" id="1781255.BH720_17515"/>
<name>A0A1E5QGT2_9CYAN</name>
<gene>
    <name evidence="3" type="ORF">BH720_17515</name>
</gene>
<dbReference type="Pfam" id="PF11283">
    <property type="entry name" value="DUF3084"/>
    <property type="match status" value="1"/>
</dbReference>
<dbReference type="OrthoDB" id="9812848at2"/>
<dbReference type="RefSeq" id="WP_069968505.1">
    <property type="nucleotide sequence ID" value="NZ_CM124774.1"/>
</dbReference>
<evidence type="ECO:0000256" key="1">
    <source>
        <dbReference type="SAM" id="Coils"/>
    </source>
</evidence>
<dbReference type="AlphaFoldDB" id="A0A1E5QGT2"/>
<comment type="caution">
    <text evidence="3">The sequence shown here is derived from an EMBL/GenBank/DDBJ whole genome shotgun (WGS) entry which is preliminary data.</text>
</comment>
<keyword evidence="2" id="KW-0812">Transmembrane</keyword>
<evidence type="ECO:0008006" key="4">
    <source>
        <dbReference type="Google" id="ProtNLM"/>
    </source>
</evidence>
<keyword evidence="2" id="KW-0472">Membrane</keyword>
<protein>
    <recommendedName>
        <fullName evidence="4">DUF3084 domain-containing protein</fullName>
    </recommendedName>
</protein>
<feature type="coiled-coil region" evidence="1">
    <location>
        <begin position="78"/>
        <end position="217"/>
    </location>
</feature>
<sequence>MTIGIILIVAILVLGGVLATLGDRIGTKVGKARLSLFNLRPRDTAVLITIVTGVLISGSTLGILFATSKPLRRGVFEYDETQRNLRRAREELDEVHRQKTQIENELIEARTEQAQAQTRLNETNEALESVLEQRAQTEAQLAETEEQISRLEAEFRETQREQRELTNRFQQAQGRLQDVTRQAANLRQDIAQLQAERQDLIQQRDAVREQIAQRDQEIAQRDRDLAERDQEILARNKALEERDREIAERTAMIAQGERRLGELEDQQRLLERQVRILERYYQDYQGLRQGNVALLRGQILASGVVRIPAPDRATEVIEALLNEANRSALSAILSPGEAPPSEPVIQITNVEVEQLTSQIADGQDYVVRILSGGNYVRGETSVRVFADAVLNQIVFLSGEVVAATLVNPLTMTEEQIMERLDLLVESSKFRARRAGIFGNTTIQIADGNPETLLRFIQQVKASSQPLNIRAVASEAIYTAGPLKLEFIAIQDNQVLFRT</sequence>
<feature type="coiled-coil region" evidence="1">
    <location>
        <begin position="253"/>
        <end position="280"/>
    </location>
</feature>
<evidence type="ECO:0000256" key="2">
    <source>
        <dbReference type="SAM" id="Phobius"/>
    </source>
</evidence>
<dbReference type="PANTHER" id="PTHR43941">
    <property type="entry name" value="STRUCTURAL MAINTENANCE OF CHROMOSOMES PROTEIN 2"/>
    <property type="match status" value="1"/>
</dbReference>
<evidence type="ECO:0000313" key="3">
    <source>
        <dbReference type="EMBL" id="OEJ73895.1"/>
    </source>
</evidence>
<reference evidence="3" key="1">
    <citation type="submission" date="2016-09" db="EMBL/GenBank/DDBJ databases">
        <title>Draft genome of thermotolerant cyanobacterium Desertifilum sp. strain IPPAS B-1220.</title>
        <authorList>
            <person name="Sinetova M.A."/>
            <person name="Bolakhan K."/>
            <person name="Zayadan B.K."/>
            <person name="Mironov K.S."/>
            <person name="Ustinova V."/>
            <person name="Kupriyanova E.V."/>
            <person name="Sidorov R.A."/>
            <person name="Skrypnik A.N."/>
            <person name="Gogoleva N.E."/>
            <person name="Gogolev Y.V."/>
            <person name="Los D.A."/>
        </authorList>
    </citation>
    <scope>NUCLEOTIDE SEQUENCE [LARGE SCALE GENOMIC DNA]</scope>
    <source>
        <strain evidence="3">IPPAS B-1220</strain>
    </source>
</reference>
<proteinExistence type="predicted"/>
<dbReference type="Gene3D" id="1.10.287.1490">
    <property type="match status" value="1"/>
</dbReference>
<feature type="transmembrane region" description="Helical" evidence="2">
    <location>
        <begin position="46"/>
        <end position="66"/>
    </location>
</feature>
<dbReference type="InterPro" id="IPR021435">
    <property type="entry name" value="DUF3084"/>
</dbReference>
<keyword evidence="1" id="KW-0175">Coiled coil</keyword>